<reference evidence="2" key="1">
    <citation type="submission" date="2023-06" db="EMBL/GenBank/DDBJ databases">
        <title>Complete Genome of Candidatus Phytoplasma asteris M8.</title>
        <authorList>
            <person name="Toth R."/>
            <person name="Ilic A.-M."/>
            <person name="Huettel B."/>
            <person name="Duduk B."/>
            <person name="Kube M."/>
        </authorList>
    </citation>
    <scope>NUCLEOTIDE SEQUENCE [LARGE SCALE GENOMIC DNA]</scope>
    <source>
        <strain evidence="2">M8</strain>
    </source>
</reference>
<feature type="region of interest" description="Disordered" evidence="1">
    <location>
        <begin position="1"/>
        <end position="50"/>
    </location>
</feature>
<proteinExistence type="predicted"/>
<dbReference type="EMBL" id="CP128414">
    <property type="protein sequence ID" value="WZX02305.1"/>
    <property type="molecule type" value="Genomic_DNA"/>
</dbReference>
<feature type="compositionally biased region" description="Basic residues" evidence="1">
    <location>
        <begin position="1"/>
        <end position="33"/>
    </location>
</feature>
<evidence type="ECO:0000313" key="2">
    <source>
        <dbReference type="EMBL" id="WZX02305.1"/>
    </source>
</evidence>
<protein>
    <submittedName>
        <fullName evidence="2">Uncharacterized protein</fullName>
    </submittedName>
</protein>
<keyword evidence="3" id="KW-1185">Reference proteome</keyword>
<sequence>MHSKNLKRKKDKSKKFQKQMPKKRKKQMQKKQITKTFPNNKPLKNKFLKK</sequence>
<dbReference type="Proteomes" id="UP001483898">
    <property type="component" value="Chromosome"/>
</dbReference>
<accession>A0ABZ3CEV5</accession>
<evidence type="ECO:0000313" key="3">
    <source>
        <dbReference type="Proteomes" id="UP001483898"/>
    </source>
</evidence>
<name>A0ABZ3CEV5_9MOLU</name>
<evidence type="ECO:0000256" key="1">
    <source>
        <dbReference type="SAM" id="MobiDB-lite"/>
    </source>
</evidence>
<organism evidence="2 3">
    <name type="scientific">Candidatus Phytoplasma asteris</name>
    <dbReference type="NCBI Taxonomy" id="85620"/>
    <lineage>
        <taxon>Bacteria</taxon>
        <taxon>Bacillati</taxon>
        <taxon>Mycoplasmatota</taxon>
        <taxon>Mollicutes</taxon>
        <taxon>Acholeplasmatales</taxon>
        <taxon>Acholeplasmataceae</taxon>
        <taxon>Candidatus Phytoplasma</taxon>
        <taxon>16SrI (Aster yellows group)</taxon>
    </lineage>
</organism>
<gene>
    <name evidence="2" type="ORF">QN326_03060</name>
</gene>